<keyword evidence="1" id="KW-0732">Signal</keyword>
<feature type="chain" id="PRO_5019744484" evidence="1">
    <location>
        <begin position="19"/>
        <end position="432"/>
    </location>
</feature>
<dbReference type="AlphaFoldDB" id="A0A495J078"/>
<feature type="domain" description="Thioredoxin" evidence="2">
    <location>
        <begin position="6"/>
        <end position="148"/>
    </location>
</feature>
<organism evidence="3 4">
    <name type="scientific">Mucilaginibacter gracilis</name>
    <dbReference type="NCBI Taxonomy" id="423350"/>
    <lineage>
        <taxon>Bacteria</taxon>
        <taxon>Pseudomonadati</taxon>
        <taxon>Bacteroidota</taxon>
        <taxon>Sphingobacteriia</taxon>
        <taxon>Sphingobacteriales</taxon>
        <taxon>Sphingobacteriaceae</taxon>
        <taxon>Mucilaginibacter</taxon>
    </lineage>
</organism>
<gene>
    <name evidence="3" type="ORF">BDD43_2562</name>
</gene>
<feature type="signal peptide" evidence="1">
    <location>
        <begin position="1"/>
        <end position="18"/>
    </location>
</feature>
<dbReference type="InterPro" id="IPR004879">
    <property type="entry name" value="Ssp411-like_TRX"/>
</dbReference>
<evidence type="ECO:0000256" key="1">
    <source>
        <dbReference type="SAM" id="SignalP"/>
    </source>
</evidence>
<sequence length="432" mass="49306">MKIIKILLVLFVPSFAFASSHGISFDKNRNWEQVKNQAKLEHKYIFVDAFATWCVPCKQMDKEVYINKQVGDFFNGRFISVKVQMDQTTHDNDYVKSWYGDAKQIMRIGGIKAFPAFLFFNPEGELIYSRDGFKSIEEFINLGKAALSIKKGLAEQLTEFNAGKRGGIDLLNLAKFQRAQKQESSALAIATALKDELMNTNKFSGFYKPENLQLFTAFGRVFNVNDPFIKFIFKNQASSDSSFKAEGFSQRIVDFLVVKDFIDPNIATAKKQGISPSWIDVEKQITLRFDVTTAEKAIAPAKIRWAEEIKDWPTYIQLNIDLIDKGGVDIMQRPMINAFVWNGILLHSIDSKEIDKGLAYMDKLIKTYPTAYTLLDTYGNLLWKSGDKQKAIIIERQALKEVQEAKDQDNIIPIQRSLSRMLDGDAKTWDEN</sequence>
<dbReference type="Pfam" id="PF03190">
    <property type="entry name" value="Thioredox_DsbH"/>
    <property type="match status" value="1"/>
</dbReference>
<dbReference type="PROSITE" id="PS51352">
    <property type="entry name" value="THIOREDOXIN_2"/>
    <property type="match status" value="1"/>
</dbReference>
<evidence type="ECO:0000259" key="2">
    <source>
        <dbReference type="PROSITE" id="PS51352"/>
    </source>
</evidence>
<keyword evidence="4" id="KW-1185">Reference proteome</keyword>
<accession>A0A495J078</accession>
<name>A0A495J078_9SPHI</name>
<comment type="caution">
    <text evidence="3">The sequence shown here is derived from an EMBL/GenBank/DDBJ whole genome shotgun (WGS) entry which is preliminary data.</text>
</comment>
<dbReference type="SUPFAM" id="SSF52833">
    <property type="entry name" value="Thioredoxin-like"/>
    <property type="match status" value="1"/>
</dbReference>
<dbReference type="RefSeq" id="WP_121197988.1">
    <property type="nucleotide sequence ID" value="NZ_RBKU01000001.1"/>
</dbReference>
<dbReference type="InterPro" id="IPR013766">
    <property type="entry name" value="Thioredoxin_domain"/>
</dbReference>
<reference evidence="3 4" key="1">
    <citation type="submission" date="2018-10" db="EMBL/GenBank/DDBJ databases">
        <title>Genomic Encyclopedia of Archaeal and Bacterial Type Strains, Phase II (KMG-II): from individual species to whole genera.</title>
        <authorList>
            <person name="Goeker M."/>
        </authorList>
    </citation>
    <scope>NUCLEOTIDE SEQUENCE [LARGE SCALE GENOMIC DNA]</scope>
    <source>
        <strain evidence="3 4">DSM 18602</strain>
    </source>
</reference>
<protein>
    <submittedName>
        <fullName evidence="3">Thioredoxin-like protein</fullName>
    </submittedName>
</protein>
<dbReference type="Proteomes" id="UP000268007">
    <property type="component" value="Unassembled WGS sequence"/>
</dbReference>
<proteinExistence type="predicted"/>
<dbReference type="EMBL" id="RBKU01000001">
    <property type="protein sequence ID" value="RKR82385.1"/>
    <property type="molecule type" value="Genomic_DNA"/>
</dbReference>
<evidence type="ECO:0000313" key="4">
    <source>
        <dbReference type="Proteomes" id="UP000268007"/>
    </source>
</evidence>
<dbReference type="InterPro" id="IPR036249">
    <property type="entry name" value="Thioredoxin-like_sf"/>
</dbReference>
<dbReference type="OrthoDB" id="120730at2"/>
<evidence type="ECO:0000313" key="3">
    <source>
        <dbReference type="EMBL" id="RKR82385.1"/>
    </source>
</evidence>
<dbReference type="Gene3D" id="3.40.30.10">
    <property type="entry name" value="Glutaredoxin"/>
    <property type="match status" value="1"/>
</dbReference>